<dbReference type="InterPro" id="IPR016024">
    <property type="entry name" value="ARM-type_fold"/>
</dbReference>
<dbReference type="PANTHER" id="PTHR12697">
    <property type="entry name" value="PBS LYASE HEAT-LIKE PROTEIN"/>
    <property type="match status" value="1"/>
</dbReference>
<dbReference type="Pfam" id="PF13646">
    <property type="entry name" value="HEAT_2"/>
    <property type="match status" value="2"/>
</dbReference>
<dbReference type="InterPro" id="IPR011989">
    <property type="entry name" value="ARM-like"/>
</dbReference>
<dbReference type="GO" id="GO:0016491">
    <property type="term" value="F:oxidoreductase activity"/>
    <property type="evidence" value="ECO:0007669"/>
    <property type="project" value="TreeGrafter"/>
</dbReference>
<protein>
    <submittedName>
        <fullName evidence="2">HEAT repeat protein</fullName>
    </submittedName>
</protein>
<dbReference type="EMBL" id="SJPW01000001">
    <property type="protein sequence ID" value="TWU60486.1"/>
    <property type="molecule type" value="Genomic_DNA"/>
</dbReference>
<dbReference type="Gene3D" id="1.25.10.10">
    <property type="entry name" value="Leucine-rich Repeat Variant"/>
    <property type="match status" value="3"/>
</dbReference>
<dbReference type="AlphaFoldDB" id="A0A5C6FF99"/>
<dbReference type="RefSeq" id="WP_146454324.1">
    <property type="nucleotide sequence ID" value="NZ_SJPW01000001.1"/>
</dbReference>
<evidence type="ECO:0000256" key="1">
    <source>
        <dbReference type="SAM" id="SignalP"/>
    </source>
</evidence>
<dbReference type="Proteomes" id="UP000318288">
    <property type="component" value="Unassembled WGS sequence"/>
</dbReference>
<keyword evidence="1" id="KW-0732">Signal</keyword>
<gene>
    <name evidence="2" type="ORF">Poly51_07620</name>
</gene>
<reference evidence="2 3" key="1">
    <citation type="submission" date="2019-02" db="EMBL/GenBank/DDBJ databases">
        <title>Deep-cultivation of Planctomycetes and their phenomic and genomic characterization uncovers novel biology.</title>
        <authorList>
            <person name="Wiegand S."/>
            <person name="Jogler M."/>
            <person name="Boedeker C."/>
            <person name="Pinto D."/>
            <person name="Vollmers J."/>
            <person name="Rivas-Marin E."/>
            <person name="Kohn T."/>
            <person name="Peeters S.H."/>
            <person name="Heuer A."/>
            <person name="Rast P."/>
            <person name="Oberbeckmann S."/>
            <person name="Bunk B."/>
            <person name="Jeske O."/>
            <person name="Meyerdierks A."/>
            <person name="Storesund J.E."/>
            <person name="Kallscheuer N."/>
            <person name="Luecker S."/>
            <person name="Lage O.M."/>
            <person name="Pohl T."/>
            <person name="Merkel B.J."/>
            <person name="Hornburger P."/>
            <person name="Mueller R.-W."/>
            <person name="Bruemmer F."/>
            <person name="Labrenz M."/>
            <person name="Spormann A.M."/>
            <person name="Op Den Camp H."/>
            <person name="Overmann J."/>
            <person name="Amann R."/>
            <person name="Jetten M.S.M."/>
            <person name="Mascher T."/>
            <person name="Medema M.H."/>
            <person name="Devos D.P."/>
            <person name="Kaster A.-K."/>
            <person name="Ovreas L."/>
            <person name="Rohde M."/>
            <person name="Galperin M.Y."/>
            <person name="Jogler C."/>
        </authorList>
    </citation>
    <scope>NUCLEOTIDE SEQUENCE [LARGE SCALE GENOMIC DNA]</scope>
    <source>
        <strain evidence="2 3">Poly51</strain>
    </source>
</reference>
<organism evidence="2 3">
    <name type="scientific">Rubripirellula tenax</name>
    <dbReference type="NCBI Taxonomy" id="2528015"/>
    <lineage>
        <taxon>Bacteria</taxon>
        <taxon>Pseudomonadati</taxon>
        <taxon>Planctomycetota</taxon>
        <taxon>Planctomycetia</taxon>
        <taxon>Pirellulales</taxon>
        <taxon>Pirellulaceae</taxon>
        <taxon>Rubripirellula</taxon>
    </lineage>
</organism>
<name>A0A5C6FF99_9BACT</name>
<comment type="caution">
    <text evidence="2">The sequence shown here is derived from an EMBL/GenBank/DDBJ whole genome shotgun (WGS) entry which is preliminary data.</text>
</comment>
<evidence type="ECO:0000313" key="3">
    <source>
        <dbReference type="Proteomes" id="UP000318288"/>
    </source>
</evidence>
<dbReference type="SUPFAM" id="SSF48371">
    <property type="entry name" value="ARM repeat"/>
    <property type="match status" value="1"/>
</dbReference>
<feature type="signal peptide" evidence="1">
    <location>
        <begin position="1"/>
        <end position="25"/>
    </location>
</feature>
<dbReference type="InterPro" id="IPR004155">
    <property type="entry name" value="PBS_lyase_HEAT"/>
</dbReference>
<evidence type="ECO:0000313" key="2">
    <source>
        <dbReference type="EMBL" id="TWU60486.1"/>
    </source>
</evidence>
<keyword evidence="3" id="KW-1185">Reference proteome</keyword>
<feature type="chain" id="PRO_5022688168" evidence="1">
    <location>
        <begin position="26"/>
        <end position="626"/>
    </location>
</feature>
<dbReference type="OrthoDB" id="234429at2"/>
<sequence precursor="true">MKFQSIIKWFPFVFLLTVCSPHLHGQVTLPVPDTDAGELVAVLESDGPVFEKAKACQQLAINGTADAVSALAVLLDDEQLSTYARSALENISAPEVDLALREAAKLLAGDRLVGVLNSIGKRRDLQATGLLAELLNHKNPSVQNAAARALGAIGTIEAADQLKKSFAQAAGSSRISIAQGCLVCARRLVAAGETQQAVSLCNLLRSADLPQELHWAATYSAVANQGTAGVPLLLEMLDSGDSAQFRIALQAVRRIGKAPKLATELASRLEGQSAENQALLLITLGELGDDSVLPIVVKAVGNDASDTRIAAISALARLGDNDTAKLLLDLASTDNVAMANAAQAALVRLPGDGIDSEVVARLISDQPAMVLSAVEVAAKRNIATATPFLLRLTHSDDASMRQSAIQALGRTTTITDLPALIGLMSTSLQSDDSAIVQKTLGAACVRMPQDRCVQTLTSAMSEVSPVARVVLLDQLALVGGTKALGAVVDAAKSNDDTMQDAATRLLGGWLTADAATPLLELSKTLTIRKYQIRVLRGYIRIARQLDMTTRERMEVCRNALAIADRDDERKLVLDVLRRNPTPEGLQMASSLQDNETLRGNVDVTIQAIKAAITVAITVADSEGTKR</sequence>
<dbReference type="PANTHER" id="PTHR12697:SF5">
    <property type="entry name" value="DEOXYHYPUSINE HYDROXYLASE"/>
    <property type="match status" value="1"/>
</dbReference>
<accession>A0A5C6FF99</accession>
<proteinExistence type="predicted"/>
<dbReference type="SMART" id="SM00567">
    <property type="entry name" value="EZ_HEAT"/>
    <property type="match status" value="5"/>
</dbReference>